<dbReference type="InterPro" id="IPR035396">
    <property type="entry name" value="Bac_rhamnosid6H"/>
</dbReference>
<dbReference type="KEGG" id="tdf:H9L22_16035"/>
<dbReference type="GO" id="GO:0030596">
    <property type="term" value="F:alpha-L-rhamnosidase activity"/>
    <property type="evidence" value="ECO:0007669"/>
    <property type="project" value="UniProtKB-EC"/>
</dbReference>
<dbReference type="SUPFAM" id="SSF48208">
    <property type="entry name" value="Six-hairpin glycosidases"/>
    <property type="match status" value="1"/>
</dbReference>
<dbReference type="InterPro" id="IPR016007">
    <property type="entry name" value="Alpha_rhamnosid"/>
</dbReference>
<reference evidence="9 10" key="1">
    <citation type="submission" date="2020-08" db="EMBL/GenBank/DDBJ databases">
        <title>Genome sequence of Tessaracoccus defluvii JCM 17540T.</title>
        <authorList>
            <person name="Hyun D.-W."/>
            <person name="Bae J.-W."/>
        </authorList>
    </citation>
    <scope>NUCLEOTIDE SEQUENCE [LARGE SCALE GENOMIC DNA]</scope>
    <source>
        <strain evidence="9 10">JCM 17540</strain>
    </source>
</reference>
<dbReference type="Pfam" id="PF08531">
    <property type="entry name" value="Bac_rhamnosid_N"/>
    <property type="match status" value="1"/>
</dbReference>
<evidence type="ECO:0000259" key="5">
    <source>
        <dbReference type="Pfam" id="PF05592"/>
    </source>
</evidence>
<dbReference type="Pfam" id="PF17390">
    <property type="entry name" value="Bac_rhamnosid_C"/>
    <property type="match status" value="1"/>
</dbReference>
<comment type="catalytic activity">
    <reaction evidence="1">
        <text>Hydrolysis of terminal non-reducing alpha-L-rhamnose residues in alpha-L-rhamnosides.</text>
        <dbReference type="EC" id="3.2.1.40"/>
    </reaction>
</comment>
<dbReference type="InterPro" id="IPR012341">
    <property type="entry name" value="6hp_glycosidase-like_sf"/>
</dbReference>
<dbReference type="GO" id="GO:0047661">
    <property type="term" value="F:amino-acid racemase activity"/>
    <property type="evidence" value="ECO:0007669"/>
    <property type="project" value="InterPro"/>
</dbReference>
<evidence type="ECO:0000313" key="10">
    <source>
        <dbReference type="Proteomes" id="UP000516117"/>
    </source>
</evidence>
<dbReference type="Gene3D" id="2.60.120.260">
    <property type="entry name" value="Galactose-binding domain-like"/>
    <property type="match status" value="2"/>
</dbReference>
<evidence type="ECO:0000256" key="2">
    <source>
        <dbReference type="ARBA" id="ARBA00012652"/>
    </source>
</evidence>
<feature type="domain" description="Bacterial alpha-L-rhamnosidase N-terminal" evidence="6">
    <location>
        <begin position="348"/>
        <end position="516"/>
    </location>
</feature>
<proteinExistence type="inferred from homology"/>
<keyword evidence="3 9" id="KW-0378">Hydrolase</keyword>
<dbReference type="InterPro" id="IPR008902">
    <property type="entry name" value="Rhamnosid_concanavalin"/>
</dbReference>
<dbReference type="InterPro" id="IPR053714">
    <property type="entry name" value="Iso_Racemase_Enz_sf"/>
</dbReference>
<dbReference type="PANTHER" id="PTHR33307">
    <property type="entry name" value="ALPHA-RHAMNOSIDASE (EUROFUNG)"/>
    <property type="match status" value="1"/>
</dbReference>
<dbReference type="AlphaFoldDB" id="A0A7H0H531"/>
<dbReference type="Gene3D" id="2.60.420.10">
    <property type="entry name" value="Maltose phosphorylase, domain 3"/>
    <property type="match status" value="1"/>
</dbReference>
<evidence type="ECO:0000313" key="9">
    <source>
        <dbReference type="EMBL" id="QNP55647.1"/>
    </source>
</evidence>
<dbReference type="InterPro" id="IPR015942">
    <property type="entry name" value="Asp/Glu/hydantoin_racemase"/>
</dbReference>
<sequence length="1082" mass="115453">MTKIAFLHTGAVVIPGIEALAHEALPEAEVLSLLDPTVVRDLTEGGDVAATVPGRLIALAVEAREAGADALMFTCSSISGLAGDVQRAAGLPVLRIDEAMADTAAAGERIAVIATLPTTLEPTIRLIRERAELQGLSPAIDRVLVEGAFDAVVAGDGDRHDALVGAAIVAAADSADVIVLAQASAARAAAKVSVAVPVLTSPELGVARFASFVTSGRPAALDLASQYPAGLLGVPAGDIQLTWRTTAPATGYQLRHADQGGQWQVAEPVDGVAVGPVPAPGGPLAPRDRRRYAVRLRDGEGWGAWSDALTVEAGVAGADLEARLVGIASETEGPAPHLRREFDIPGPVRRAVLRVSAHGLYECELNGARTDDEYLAPGWTSHQARTVIATHDVTALLRPGRNAIGVRLADGWYRGRIGWTGRTDLYGHDLAALVQLEMELADGTTMTIASDGQWRGGFGSVRSSSIYDGTVTDLTLTATGFSEPGFDDSAWASCTVLADDLSTFEPRIAEPIRVIEERPMAATQRPDGIQFDSGQNLSGWVRLEVEGTRGDVVTIRHAEILEPSGDLHTAALRTAKATDTYVLAGGREVLEPAFTFHGFRYAQVETTATVLSATAIAVSSDLPVRSTFECSHEALTQFHRNVGWSLRGNFLSVPTDCPQRDERLGWTGDAQAFALTASTLVQARSFWTSWLRDLAIDQGPDGAVASVVPNIVGPDDLVFGQGPVESMGRAGWADAATIVPWSVYESYGDTLPLRLQLDSMRRWIDSLEARADGGVLPHEPFQYGDWLDPDAPGDRPWDAKTDVDYVANAFYVQSLRILAWTEDLVGDAERSAALHARADEVAAETWRRWGSVAYATQTGAALALEFGLCPDDERAAVAAALAERVDATDGRIETGFLGTPLVLSALSGNGHLDQAYRLLLRRESPSWLYQVDRGATTVWERWDAIREDGSIHGGEMDIADGGSMLSFNHYAYGAMIDWVYRTVAGLAPDPVEPGYRRIVVAPRPTASITWAKASIEAATGRLSIDWRLAEDRLEIDLEVPVGSTAELWLPVTGESTVTGVDDQVVGPGRYAITIEKPQVATL</sequence>
<dbReference type="PANTHER" id="PTHR33307:SF6">
    <property type="entry name" value="ALPHA-RHAMNOSIDASE (EUROFUNG)-RELATED"/>
    <property type="match status" value="1"/>
</dbReference>
<organism evidence="9 10">
    <name type="scientific">Tessaracoccus defluvii</name>
    <dbReference type="NCBI Taxonomy" id="1285901"/>
    <lineage>
        <taxon>Bacteria</taxon>
        <taxon>Bacillati</taxon>
        <taxon>Actinomycetota</taxon>
        <taxon>Actinomycetes</taxon>
        <taxon>Propionibacteriales</taxon>
        <taxon>Propionibacteriaceae</taxon>
        <taxon>Tessaracoccus</taxon>
    </lineage>
</organism>
<feature type="domain" description="Alpha-L-rhamnosidase C-terminal" evidence="8">
    <location>
        <begin position="987"/>
        <end position="1060"/>
    </location>
</feature>
<keyword evidence="10" id="KW-1185">Reference proteome</keyword>
<dbReference type="InterPro" id="IPR013737">
    <property type="entry name" value="Bac_rhamnosid_N"/>
</dbReference>
<dbReference type="EC" id="3.2.1.40" evidence="2"/>
<evidence type="ECO:0000256" key="3">
    <source>
        <dbReference type="ARBA" id="ARBA00022801"/>
    </source>
</evidence>
<dbReference type="Pfam" id="PF17389">
    <property type="entry name" value="Bac_rhamnosid6H"/>
    <property type="match status" value="1"/>
</dbReference>
<accession>A0A7H0H531</accession>
<dbReference type="Pfam" id="PF05592">
    <property type="entry name" value="Bac_rhamnosid"/>
    <property type="match status" value="1"/>
</dbReference>
<gene>
    <name evidence="9" type="ORF">H9L22_16035</name>
</gene>
<dbReference type="RefSeq" id="WP_187720776.1">
    <property type="nucleotide sequence ID" value="NZ_BAABBL010000005.1"/>
</dbReference>
<evidence type="ECO:0000259" key="7">
    <source>
        <dbReference type="Pfam" id="PF17389"/>
    </source>
</evidence>
<evidence type="ECO:0000256" key="1">
    <source>
        <dbReference type="ARBA" id="ARBA00001445"/>
    </source>
</evidence>
<feature type="domain" description="Alpha-L-rhamnosidase six-hairpin glycosidase" evidence="7">
    <location>
        <begin position="626"/>
        <end position="983"/>
    </location>
</feature>
<comment type="similarity">
    <text evidence="4">Belongs to the HyuE racemase family.</text>
</comment>
<dbReference type="Gene3D" id="3.40.50.12500">
    <property type="match status" value="1"/>
</dbReference>
<dbReference type="Pfam" id="PF01177">
    <property type="entry name" value="Asp_Glu_race"/>
    <property type="match status" value="1"/>
</dbReference>
<feature type="domain" description="Alpha-L-rhamnosidase concanavalin-like" evidence="5">
    <location>
        <begin position="529"/>
        <end position="609"/>
    </location>
</feature>
<evidence type="ECO:0000259" key="6">
    <source>
        <dbReference type="Pfam" id="PF08531"/>
    </source>
</evidence>
<evidence type="ECO:0000256" key="4">
    <source>
        <dbReference type="ARBA" id="ARBA00038414"/>
    </source>
</evidence>
<protein>
    <recommendedName>
        <fullName evidence="2">alpha-L-rhamnosidase</fullName>
        <ecNumber evidence="2">3.2.1.40</ecNumber>
    </recommendedName>
</protein>
<dbReference type="EMBL" id="CP060789">
    <property type="protein sequence ID" value="QNP55647.1"/>
    <property type="molecule type" value="Genomic_DNA"/>
</dbReference>
<dbReference type="InterPro" id="IPR008928">
    <property type="entry name" value="6-hairpin_glycosidase_sf"/>
</dbReference>
<name>A0A7H0H531_9ACTN</name>
<dbReference type="GO" id="GO:0005975">
    <property type="term" value="P:carbohydrate metabolic process"/>
    <property type="evidence" value="ECO:0007669"/>
    <property type="project" value="InterPro"/>
</dbReference>
<dbReference type="Gene3D" id="1.50.10.10">
    <property type="match status" value="1"/>
</dbReference>
<evidence type="ECO:0000259" key="8">
    <source>
        <dbReference type="Pfam" id="PF17390"/>
    </source>
</evidence>
<dbReference type="Proteomes" id="UP000516117">
    <property type="component" value="Chromosome"/>
</dbReference>
<dbReference type="InterPro" id="IPR035398">
    <property type="entry name" value="Bac_rhamnosid_C"/>
</dbReference>